<dbReference type="Pfam" id="PF00326">
    <property type="entry name" value="Peptidase_S9"/>
    <property type="match status" value="1"/>
</dbReference>
<dbReference type="InterPro" id="IPR050585">
    <property type="entry name" value="Xaa-Pro_dipeptidyl-ppase/CocE"/>
</dbReference>
<dbReference type="PANTHER" id="PTHR43056">
    <property type="entry name" value="PEPTIDASE S9 PROLYL OLIGOPEPTIDASE"/>
    <property type="match status" value="1"/>
</dbReference>
<keyword evidence="2" id="KW-0378">Hydrolase</keyword>
<dbReference type="OrthoDB" id="128799at2"/>
<sequence>MVKIAPYGTWVSPLGAADVARAGTAPSWVRRFGAEVFWTEGQPLEGGRSALFRHDGARVRRVLEAPWNVRSRVHEYGGLPYLVLGERVVFTNWDDQRVYLTDRDGTDPTPISAEPSTPQGWRYVDLVAGPGDAEVWCVREDSSDYRELVALPLGGGPARVLGRTHHFMTSPQPSPDGRHAAWIGWEHPNMPWDSSELCVAAITEDGTLGPHRVVAGGPRESVCQVRWEAADSLLVMTDPDGWWNLHRIGLDGSVVNLAPGEHELGGALWQPGHQWFAQLGRGRFAVLRTNRLTVLDERSGTVTEVESDLPVWSNLDADTDGVVVATAAGPRSDWTAVRLDLSTGELEVLGTPGELPSVEYLPEPRSGMFDAPEGHRIPAHFYPPTNPDFEGPAGELPPLLVCAHGGPTSHYVPALDVDIAYFTSRGFAVVTVDYAGSTGHGRAFRELLKEQWGVADVRDCATVATALVKEGLADPGRIAIRGGSAGGWTAAAAITSVDTFRCATLRYPILDLTPWADGGVESHDFESRYVEGLVGSLPEHRDRYLERSPISHIDHLAGPVLLLQGLEDRVCPPAQADRFVAALDGTGVPHAYLTFPGEQHGFRAAATIAAAAEAELSFYGQVFGIETDAPEVGLHR</sequence>
<dbReference type="Proteomes" id="UP000282454">
    <property type="component" value="Unassembled WGS sequence"/>
</dbReference>
<dbReference type="PANTHER" id="PTHR43056:SF5">
    <property type="entry name" value="PEPTIDASE S9 PROLYL OLIGOPEPTIDASE CATALYTIC DOMAIN-CONTAINING PROTEIN"/>
    <property type="match status" value="1"/>
</dbReference>
<evidence type="ECO:0000313" key="3">
    <source>
        <dbReference type="Proteomes" id="UP000282454"/>
    </source>
</evidence>
<protein>
    <submittedName>
        <fullName evidence="2">Dipeptidyl aminopeptidase/acylaminoacyl peptidase</fullName>
    </submittedName>
</protein>
<dbReference type="AlphaFoldDB" id="A0A421B2N0"/>
<keyword evidence="2" id="KW-0031">Aminopeptidase</keyword>
<keyword evidence="3" id="KW-1185">Reference proteome</keyword>
<keyword evidence="2" id="KW-0645">Protease</keyword>
<dbReference type="SUPFAM" id="SSF53474">
    <property type="entry name" value="alpha/beta-Hydrolases"/>
    <property type="match status" value="1"/>
</dbReference>
<dbReference type="SUPFAM" id="SSF82171">
    <property type="entry name" value="DPP6 N-terminal domain-like"/>
    <property type="match status" value="1"/>
</dbReference>
<name>A0A421B2N0_9PSEU</name>
<accession>A0A421B2N0</accession>
<proteinExistence type="predicted"/>
<feature type="domain" description="Peptidase S9 prolyl oligopeptidase catalytic" evidence="1">
    <location>
        <begin position="416"/>
        <end position="624"/>
    </location>
</feature>
<dbReference type="EMBL" id="RCDD01000002">
    <property type="protein sequence ID" value="RLK58637.1"/>
    <property type="molecule type" value="Genomic_DNA"/>
</dbReference>
<dbReference type="GO" id="GO:0004177">
    <property type="term" value="F:aminopeptidase activity"/>
    <property type="evidence" value="ECO:0007669"/>
    <property type="project" value="UniProtKB-KW"/>
</dbReference>
<dbReference type="Gene3D" id="3.40.50.1820">
    <property type="entry name" value="alpha/beta hydrolase"/>
    <property type="match status" value="1"/>
</dbReference>
<organism evidence="2 3">
    <name type="scientific">Actinokineospora cianjurensis</name>
    <dbReference type="NCBI Taxonomy" id="585224"/>
    <lineage>
        <taxon>Bacteria</taxon>
        <taxon>Bacillati</taxon>
        <taxon>Actinomycetota</taxon>
        <taxon>Actinomycetes</taxon>
        <taxon>Pseudonocardiales</taxon>
        <taxon>Pseudonocardiaceae</taxon>
        <taxon>Actinokineospora</taxon>
    </lineage>
</organism>
<evidence type="ECO:0000313" key="2">
    <source>
        <dbReference type="EMBL" id="RLK58637.1"/>
    </source>
</evidence>
<reference evidence="2 3" key="1">
    <citation type="submission" date="2018-10" db="EMBL/GenBank/DDBJ databases">
        <title>Genomic Encyclopedia of Archaeal and Bacterial Type Strains, Phase II (KMG-II): from individual species to whole genera.</title>
        <authorList>
            <person name="Goeker M."/>
        </authorList>
    </citation>
    <scope>NUCLEOTIDE SEQUENCE [LARGE SCALE GENOMIC DNA]</scope>
    <source>
        <strain evidence="2 3">DSM 45657</strain>
    </source>
</reference>
<dbReference type="RefSeq" id="WP_121391355.1">
    <property type="nucleotide sequence ID" value="NZ_RCDD01000002.1"/>
</dbReference>
<comment type="caution">
    <text evidence="2">The sequence shown here is derived from an EMBL/GenBank/DDBJ whole genome shotgun (WGS) entry which is preliminary data.</text>
</comment>
<dbReference type="GO" id="GO:0006508">
    <property type="term" value="P:proteolysis"/>
    <property type="evidence" value="ECO:0007669"/>
    <property type="project" value="InterPro"/>
</dbReference>
<dbReference type="InterPro" id="IPR001375">
    <property type="entry name" value="Peptidase_S9_cat"/>
</dbReference>
<gene>
    <name evidence="2" type="ORF">CLV68_3108</name>
</gene>
<dbReference type="GO" id="GO:0008236">
    <property type="term" value="F:serine-type peptidase activity"/>
    <property type="evidence" value="ECO:0007669"/>
    <property type="project" value="InterPro"/>
</dbReference>
<evidence type="ECO:0000259" key="1">
    <source>
        <dbReference type="Pfam" id="PF00326"/>
    </source>
</evidence>
<dbReference type="InterPro" id="IPR029058">
    <property type="entry name" value="AB_hydrolase_fold"/>
</dbReference>